<dbReference type="Proteomes" id="UP000234456">
    <property type="component" value="Unassembled WGS sequence"/>
</dbReference>
<gene>
    <name evidence="1" type="ORF">C0Q88_23420</name>
</gene>
<accession>A0A2N4TKU8</accession>
<proteinExistence type="predicted"/>
<reference evidence="1 2" key="1">
    <citation type="submission" date="2017-12" db="EMBL/GenBank/DDBJ databases">
        <title>Draft genome sequence of Ralstonia pickettii 52.</title>
        <authorList>
            <person name="Zheng B."/>
        </authorList>
    </citation>
    <scope>NUCLEOTIDE SEQUENCE [LARGE SCALE GENOMIC DNA]</scope>
    <source>
        <strain evidence="1 2">52</strain>
    </source>
</reference>
<dbReference type="AlphaFoldDB" id="A0A2N4TKU8"/>
<organism evidence="1 2">
    <name type="scientific">Ralstonia pickettii</name>
    <name type="common">Burkholderia pickettii</name>
    <dbReference type="NCBI Taxonomy" id="329"/>
    <lineage>
        <taxon>Bacteria</taxon>
        <taxon>Pseudomonadati</taxon>
        <taxon>Pseudomonadota</taxon>
        <taxon>Betaproteobacteria</taxon>
        <taxon>Burkholderiales</taxon>
        <taxon>Burkholderiaceae</taxon>
        <taxon>Ralstonia</taxon>
    </lineage>
</organism>
<sequence length="165" mass="18537">MTSRANMSDDVTLKERAETDPVLQRVLETYCDMCHGLARDYWKGFLEISATNDPASAMALASAYAAKFEEVIARKAAEYEAEAGIPGLGERYLAYIEEERERLLQEYQRDPAALRRSLGAPQLVPETAPARQDRQRMSMGELAARTAVRATVWTLVRDAIRAILR</sequence>
<dbReference type="EMBL" id="PKQE01000007">
    <property type="protein sequence ID" value="PLC40311.1"/>
    <property type="molecule type" value="Genomic_DNA"/>
</dbReference>
<comment type="caution">
    <text evidence="1">The sequence shown here is derived from an EMBL/GenBank/DDBJ whole genome shotgun (WGS) entry which is preliminary data.</text>
</comment>
<protein>
    <submittedName>
        <fullName evidence="1">Uncharacterized protein</fullName>
    </submittedName>
</protein>
<evidence type="ECO:0000313" key="1">
    <source>
        <dbReference type="EMBL" id="PLC40311.1"/>
    </source>
</evidence>
<name>A0A2N4TKU8_RALPI</name>
<evidence type="ECO:0000313" key="2">
    <source>
        <dbReference type="Proteomes" id="UP000234456"/>
    </source>
</evidence>